<name>A0ABS2DPT6_9BURK</name>
<feature type="transmembrane region" description="Helical" evidence="1">
    <location>
        <begin position="129"/>
        <end position="150"/>
    </location>
</feature>
<feature type="transmembrane region" description="Helical" evidence="1">
    <location>
        <begin position="100"/>
        <end position="117"/>
    </location>
</feature>
<evidence type="ECO:0000256" key="1">
    <source>
        <dbReference type="SAM" id="Phobius"/>
    </source>
</evidence>
<feature type="transmembrane region" description="Helical" evidence="1">
    <location>
        <begin position="53"/>
        <end position="71"/>
    </location>
</feature>
<gene>
    <name evidence="2" type="ORF">H6A60_01225</name>
</gene>
<sequence>MLFPELSAPVSAFFTQAVQTADVFIVFCVGFFDQEIGAVLAGLFSREAVAQPFALIAAAFAAGLLRAALLFEAAARGTAAIADDPQSHTEKLRIRLRHTPFLWIAGLQCCFAFRWTLPVLCANFRIGRLCFYGASAAGLAAWCGALAFAARFWLDLVYPGLLGRAEASRVMLGLTVAAIVAVIVVKAVSRRWAERLQSNKRTSDNHENPAR</sequence>
<protein>
    <recommendedName>
        <fullName evidence="4">DedA family protein</fullName>
    </recommendedName>
</protein>
<keyword evidence="1" id="KW-0472">Membrane</keyword>
<reference evidence="2 3" key="1">
    <citation type="journal article" date="2021" name="Sci. Rep.">
        <title>The distribution of antibiotic resistance genes in chicken gut microbiota commensals.</title>
        <authorList>
            <person name="Juricova H."/>
            <person name="Matiasovicova J."/>
            <person name="Kubasova T."/>
            <person name="Cejkova D."/>
            <person name="Rychlik I."/>
        </authorList>
    </citation>
    <scope>NUCLEOTIDE SEQUENCE [LARGE SCALE GENOMIC DNA]</scope>
    <source>
        <strain evidence="2 3">An829</strain>
    </source>
</reference>
<organism evidence="2 3">
    <name type="scientific">Sutterella massiliensis</name>
    <dbReference type="NCBI Taxonomy" id="1816689"/>
    <lineage>
        <taxon>Bacteria</taxon>
        <taxon>Pseudomonadati</taxon>
        <taxon>Pseudomonadota</taxon>
        <taxon>Betaproteobacteria</taxon>
        <taxon>Burkholderiales</taxon>
        <taxon>Sutterellaceae</taxon>
        <taxon>Sutterella</taxon>
    </lineage>
</organism>
<dbReference type="EMBL" id="JACJJC010000001">
    <property type="protein sequence ID" value="MBM6703137.1"/>
    <property type="molecule type" value="Genomic_DNA"/>
</dbReference>
<feature type="transmembrane region" description="Helical" evidence="1">
    <location>
        <begin position="170"/>
        <end position="188"/>
    </location>
</feature>
<feature type="transmembrane region" description="Helical" evidence="1">
    <location>
        <begin position="12"/>
        <end position="32"/>
    </location>
</feature>
<keyword evidence="1" id="KW-1133">Transmembrane helix</keyword>
<keyword evidence="1" id="KW-0812">Transmembrane</keyword>
<evidence type="ECO:0008006" key="4">
    <source>
        <dbReference type="Google" id="ProtNLM"/>
    </source>
</evidence>
<dbReference type="RefSeq" id="WP_205101517.1">
    <property type="nucleotide sequence ID" value="NZ_JACJJC010000001.1"/>
</dbReference>
<accession>A0ABS2DPT6</accession>
<keyword evidence="3" id="KW-1185">Reference proteome</keyword>
<dbReference type="Proteomes" id="UP000715095">
    <property type="component" value="Unassembled WGS sequence"/>
</dbReference>
<evidence type="ECO:0000313" key="2">
    <source>
        <dbReference type="EMBL" id="MBM6703137.1"/>
    </source>
</evidence>
<proteinExistence type="predicted"/>
<comment type="caution">
    <text evidence="2">The sequence shown here is derived from an EMBL/GenBank/DDBJ whole genome shotgun (WGS) entry which is preliminary data.</text>
</comment>
<evidence type="ECO:0000313" key="3">
    <source>
        <dbReference type="Proteomes" id="UP000715095"/>
    </source>
</evidence>